<evidence type="ECO:0000313" key="2">
    <source>
        <dbReference type="EMBL" id="MFD1046530.1"/>
    </source>
</evidence>
<dbReference type="Proteomes" id="UP001597045">
    <property type="component" value="Unassembled WGS sequence"/>
</dbReference>
<proteinExistence type="predicted"/>
<dbReference type="EMBL" id="JBHTIS010000691">
    <property type="protein sequence ID" value="MFD1046530.1"/>
    <property type="molecule type" value="Genomic_DNA"/>
</dbReference>
<evidence type="ECO:0000256" key="1">
    <source>
        <dbReference type="SAM" id="MobiDB-lite"/>
    </source>
</evidence>
<accession>A0ABW3M733</accession>
<comment type="caution">
    <text evidence="2">The sequence shown here is derived from an EMBL/GenBank/DDBJ whole genome shotgun (WGS) entry which is preliminary data.</text>
</comment>
<name>A0ABW3M733_9PSEU</name>
<gene>
    <name evidence="2" type="ORF">ACFQ1S_13690</name>
</gene>
<protein>
    <recommendedName>
        <fullName evidence="4">Polyketide cyclase / dehydrase and lipid transport</fullName>
    </recommendedName>
</protein>
<organism evidence="2 3">
    <name type="scientific">Kibdelosporangium lantanae</name>
    <dbReference type="NCBI Taxonomy" id="1497396"/>
    <lineage>
        <taxon>Bacteria</taxon>
        <taxon>Bacillati</taxon>
        <taxon>Actinomycetota</taxon>
        <taxon>Actinomycetes</taxon>
        <taxon>Pseudonocardiales</taxon>
        <taxon>Pseudonocardiaceae</taxon>
        <taxon>Kibdelosporangium</taxon>
    </lineage>
</organism>
<reference evidence="3" key="1">
    <citation type="journal article" date="2019" name="Int. J. Syst. Evol. Microbiol.">
        <title>The Global Catalogue of Microorganisms (GCM) 10K type strain sequencing project: providing services to taxonomists for standard genome sequencing and annotation.</title>
        <authorList>
            <consortium name="The Broad Institute Genomics Platform"/>
            <consortium name="The Broad Institute Genome Sequencing Center for Infectious Disease"/>
            <person name="Wu L."/>
            <person name="Ma J."/>
        </authorList>
    </citation>
    <scope>NUCLEOTIDE SEQUENCE [LARGE SCALE GENOMIC DNA]</scope>
    <source>
        <strain evidence="3">JCM 31486</strain>
    </source>
</reference>
<evidence type="ECO:0000313" key="3">
    <source>
        <dbReference type="Proteomes" id="UP001597045"/>
    </source>
</evidence>
<evidence type="ECO:0008006" key="4">
    <source>
        <dbReference type="Google" id="ProtNLM"/>
    </source>
</evidence>
<keyword evidence="3" id="KW-1185">Reference proteome</keyword>
<sequence>MGQVAKFWQPRPAKGPDSTSSMPGFAEFAEPGWAKAAMSFQVTAADGGAFVVAETRVHTTDSGARRRFAPYWLLIRIGGAGFIRLEMLRAVARRAERPEKG</sequence>
<feature type="region of interest" description="Disordered" evidence="1">
    <location>
        <begin position="1"/>
        <end position="24"/>
    </location>
</feature>